<gene>
    <name evidence="3" type="ORF">H0A72_00635</name>
</gene>
<name>A0A853FT07_9BURK</name>
<evidence type="ECO:0000313" key="4">
    <source>
        <dbReference type="Proteomes" id="UP000559809"/>
    </source>
</evidence>
<dbReference type="Gene3D" id="3.40.190.150">
    <property type="entry name" value="Bordetella uptake gene, domain 1"/>
    <property type="match status" value="1"/>
</dbReference>
<comment type="similarity">
    <text evidence="1">Belongs to the UPF0065 (bug) family.</text>
</comment>
<dbReference type="Proteomes" id="UP000559809">
    <property type="component" value="Unassembled WGS sequence"/>
</dbReference>
<dbReference type="AlphaFoldDB" id="A0A853FT07"/>
<comment type="caution">
    <text evidence="3">The sequence shown here is derived from an EMBL/GenBank/DDBJ whole genome shotgun (WGS) entry which is preliminary data.</text>
</comment>
<protein>
    <submittedName>
        <fullName evidence="3">Tripartite tricarboxylate transporter substrate binding protein</fullName>
    </submittedName>
</protein>
<dbReference type="InterPro" id="IPR042100">
    <property type="entry name" value="Bug_dom1"/>
</dbReference>
<proteinExistence type="inferred from homology"/>
<reference evidence="3 4" key="1">
    <citation type="submission" date="2020-07" db="EMBL/GenBank/DDBJ databases">
        <title>Taxonomic revisions and descriptions of new bacterial species based on genomic comparisons in the high-G+C-content subgroup of the family Alcaligenaceae.</title>
        <authorList>
            <person name="Szabo A."/>
            <person name="Felfoldi T."/>
        </authorList>
    </citation>
    <scope>NUCLEOTIDE SEQUENCE [LARGE SCALE GENOMIC DNA]</scope>
    <source>
        <strain evidence="3 4">LMG 24012</strain>
    </source>
</reference>
<dbReference type="CDD" id="cd07012">
    <property type="entry name" value="PBP2_Bug_TTT"/>
    <property type="match status" value="1"/>
</dbReference>
<dbReference type="PIRSF" id="PIRSF017082">
    <property type="entry name" value="YflP"/>
    <property type="match status" value="1"/>
</dbReference>
<dbReference type="PANTHER" id="PTHR42928">
    <property type="entry name" value="TRICARBOXYLATE-BINDING PROTEIN"/>
    <property type="match status" value="1"/>
</dbReference>
<dbReference type="InterPro" id="IPR005064">
    <property type="entry name" value="BUG"/>
</dbReference>
<organism evidence="3 4">
    <name type="scientific">Parapusillimonas granuli</name>
    <dbReference type="NCBI Taxonomy" id="380911"/>
    <lineage>
        <taxon>Bacteria</taxon>
        <taxon>Pseudomonadati</taxon>
        <taxon>Pseudomonadota</taxon>
        <taxon>Betaproteobacteria</taxon>
        <taxon>Burkholderiales</taxon>
        <taxon>Alcaligenaceae</taxon>
        <taxon>Parapusillimonas</taxon>
    </lineage>
</organism>
<keyword evidence="2" id="KW-0732">Signal</keyword>
<dbReference type="Pfam" id="PF03401">
    <property type="entry name" value="TctC"/>
    <property type="match status" value="1"/>
</dbReference>
<accession>A0A853FT07</accession>
<dbReference type="PANTHER" id="PTHR42928:SF5">
    <property type="entry name" value="BLR1237 PROTEIN"/>
    <property type="match status" value="1"/>
</dbReference>
<dbReference type="SUPFAM" id="SSF53850">
    <property type="entry name" value="Periplasmic binding protein-like II"/>
    <property type="match status" value="1"/>
</dbReference>
<feature type="signal peptide" evidence="2">
    <location>
        <begin position="1"/>
        <end position="20"/>
    </location>
</feature>
<feature type="chain" id="PRO_5032624680" evidence="2">
    <location>
        <begin position="21"/>
        <end position="319"/>
    </location>
</feature>
<evidence type="ECO:0000256" key="1">
    <source>
        <dbReference type="ARBA" id="ARBA00006987"/>
    </source>
</evidence>
<evidence type="ECO:0000256" key="2">
    <source>
        <dbReference type="SAM" id="SignalP"/>
    </source>
</evidence>
<evidence type="ECO:0000313" key="3">
    <source>
        <dbReference type="EMBL" id="NYT47808.1"/>
    </source>
</evidence>
<dbReference type="Gene3D" id="3.40.190.10">
    <property type="entry name" value="Periplasmic binding protein-like II"/>
    <property type="match status" value="1"/>
</dbReference>
<keyword evidence="4" id="KW-1185">Reference proteome</keyword>
<sequence length="319" mass="33896">MKRITSILLALLLCGGLAHADYPDRPVKMVVGFGAGSATDTLARIIAADLKDELNQSIVVETKPGAGTAVAAGHVANSTPDGYTLLVGSNATFAVNPVLHDKLPYDAKKDFAFIGHIGDMPSFLIVSAESRFKSLADFIDHAKQHPGALTYASSGVGSTGHLVGEMLAHEAGVKLLHVPYKNGPDGLRAVVAGDVDAIFYTSTAAASMIDSGKVKPLAVSTSYRTKDLPRIPTVAESGYPDFNFVGWIVVAAPAKTPEAVVEHLRSALRRTTSKPAIIQKLEEIGIPMPQRTHEEFMRFVERDQQKMVELGKAAGLSAK</sequence>
<dbReference type="RefSeq" id="WP_180152874.1">
    <property type="nucleotide sequence ID" value="NZ_JACCEM010000001.1"/>
</dbReference>
<dbReference type="EMBL" id="JACCEM010000001">
    <property type="protein sequence ID" value="NYT47808.1"/>
    <property type="molecule type" value="Genomic_DNA"/>
</dbReference>